<evidence type="ECO:0000256" key="1">
    <source>
        <dbReference type="SAM" id="Coils"/>
    </source>
</evidence>
<keyword evidence="2" id="KW-0472">Membrane</keyword>
<protein>
    <recommendedName>
        <fullName evidence="5">DUF2746 domain-containing protein</fullName>
    </recommendedName>
</protein>
<dbReference type="RefSeq" id="WP_066474805.1">
    <property type="nucleotide sequence ID" value="NZ_CBCRUZ010000014.1"/>
</dbReference>
<feature type="coiled-coil region" evidence="1">
    <location>
        <begin position="50"/>
        <end position="88"/>
    </location>
</feature>
<sequence>MGEVGVSIGDLAVGGGVFTVVAALIAAVVGWRRGTANVAEVAARLTHSVAEDLRADIAAMEDKHVKETDRLEARIVDFEVKLDDARDQIATLTVLLRTAIPLLRAAGHVAEADEMSAAVRRRVGP</sequence>
<dbReference type="Proteomes" id="UP000887023">
    <property type="component" value="Chromosome"/>
</dbReference>
<keyword evidence="2" id="KW-1133">Transmembrane helix</keyword>
<evidence type="ECO:0000313" key="3">
    <source>
        <dbReference type="EMBL" id="QXQ14831.1"/>
    </source>
</evidence>
<accession>A0ABX8SBK1</accession>
<reference evidence="3" key="1">
    <citation type="submission" date="2021-07" db="EMBL/GenBank/DDBJ databases">
        <title>Candidatus Kaistella beijingensis sp. nov. isolated from a municipal wastewater treatment plant is involved in sludge foaming.</title>
        <authorList>
            <person name="Song Y."/>
            <person name="Liu S.-J."/>
        </authorList>
    </citation>
    <scope>NUCLEOTIDE SEQUENCE</scope>
    <source>
        <strain evidence="3">DSM 43998</strain>
    </source>
</reference>
<evidence type="ECO:0000313" key="4">
    <source>
        <dbReference type="Proteomes" id="UP000887023"/>
    </source>
</evidence>
<organism evidence="3 4">
    <name type="scientific">Skermania pinensis</name>
    <dbReference type="NCBI Taxonomy" id="39122"/>
    <lineage>
        <taxon>Bacteria</taxon>
        <taxon>Bacillati</taxon>
        <taxon>Actinomycetota</taxon>
        <taxon>Actinomycetes</taxon>
        <taxon>Mycobacteriales</taxon>
        <taxon>Gordoniaceae</taxon>
        <taxon>Skermania</taxon>
    </lineage>
</organism>
<proteinExistence type="predicted"/>
<evidence type="ECO:0008006" key="5">
    <source>
        <dbReference type="Google" id="ProtNLM"/>
    </source>
</evidence>
<keyword evidence="1" id="KW-0175">Coiled coil</keyword>
<evidence type="ECO:0000256" key="2">
    <source>
        <dbReference type="SAM" id="Phobius"/>
    </source>
</evidence>
<keyword evidence="4" id="KW-1185">Reference proteome</keyword>
<feature type="transmembrane region" description="Helical" evidence="2">
    <location>
        <begin position="12"/>
        <end position="31"/>
    </location>
</feature>
<name>A0ABX8SBK1_9ACTN</name>
<gene>
    <name evidence="3" type="ORF">KV203_05470</name>
</gene>
<dbReference type="EMBL" id="CP079105">
    <property type="protein sequence ID" value="QXQ14831.1"/>
    <property type="molecule type" value="Genomic_DNA"/>
</dbReference>
<keyword evidence="2" id="KW-0812">Transmembrane</keyword>